<dbReference type="PANTHER" id="PTHR10903">
    <property type="entry name" value="GTPASE, IMAP FAMILY MEMBER-RELATED"/>
    <property type="match status" value="1"/>
</dbReference>
<evidence type="ECO:0000313" key="7">
    <source>
        <dbReference type="Proteomes" id="UP000018468"/>
    </source>
</evidence>
<dbReference type="Proteomes" id="UP000018468">
    <property type="component" value="Linkage group LG1"/>
</dbReference>
<dbReference type="CDD" id="cd01852">
    <property type="entry name" value="AIG1"/>
    <property type="match status" value="1"/>
</dbReference>
<dbReference type="OMA" id="WHYPREE"/>
<feature type="region of interest" description="Disordered" evidence="4">
    <location>
        <begin position="206"/>
        <end position="236"/>
    </location>
</feature>
<reference evidence="7" key="1">
    <citation type="submission" date="2011-12" db="EMBL/GenBank/DDBJ databases">
        <title>The Draft Genome of Lepisosteus oculatus.</title>
        <authorList>
            <consortium name="The Broad Institute Genome Assembly &amp; Analysis Group"/>
            <consortium name="Computational R&amp;D Group"/>
            <consortium name="and Sequencing Platform"/>
            <person name="Di Palma F."/>
            <person name="Alfoldi J."/>
            <person name="Johnson J."/>
            <person name="Berlin A."/>
            <person name="Gnerre S."/>
            <person name="Jaffe D."/>
            <person name="MacCallum I."/>
            <person name="Young S."/>
            <person name="Walker B.J."/>
            <person name="Lander E.S."/>
            <person name="Lindblad-Toh K."/>
        </authorList>
    </citation>
    <scope>NUCLEOTIDE SEQUENCE [LARGE SCALE GENOMIC DNA]</scope>
</reference>
<evidence type="ECO:0000256" key="3">
    <source>
        <dbReference type="ARBA" id="ARBA00023134"/>
    </source>
</evidence>
<proteinExistence type="inferred from homology"/>
<comment type="similarity">
    <text evidence="1">Belongs to the TRAFAC class TrmE-Era-EngA-EngB-Septin-like GTPase superfamily. AIG1/Toc34/Toc159-like paraseptin GTPase family. IAN subfamily.</text>
</comment>
<protein>
    <recommendedName>
        <fullName evidence="5">AIG1-type G domain-containing protein</fullName>
    </recommendedName>
</protein>
<dbReference type="InterPro" id="IPR027417">
    <property type="entry name" value="P-loop_NTPase"/>
</dbReference>
<dbReference type="SUPFAM" id="SSF52540">
    <property type="entry name" value="P-loop containing nucleoside triphosphate hydrolases"/>
    <property type="match status" value="1"/>
</dbReference>
<evidence type="ECO:0000313" key="6">
    <source>
        <dbReference type="Ensembl" id="ENSLOCP00000020768.1"/>
    </source>
</evidence>
<name>W5NJF9_LEPOC</name>
<evidence type="ECO:0000256" key="1">
    <source>
        <dbReference type="ARBA" id="ARBA00008535"/>
    </source>
</evidence>
<dbReference type="EMBL" id="AHAT01035454">
    <property type="status" value="NOT_ANNOTATED_CDS"/>
    <property type="molecule type" value="Genomic_DNA"/>
</dbReference>
<dbReference type="InterPro" id="IPR045058">
    <property type="entry name" value="GIMA/IAN/Toc"/>
</dbReference>
<dbReference type="GeneTree" id="ENSGT00940000162556"/>
<evidence type="ECO:0000259" key="5">
    <source>
        <dbReference type="PROSITE" id="PS51720"/>
    </source>
</evidence>
<dbReference type="FunFam" id="3.40.50.300:FF:001756">
    <property type="entry name" value="Si:dkey-185m8.2"/>
    <property type="match status" value="1"/>
</dbReference>
<dbReference type="EMBL" id="AHAT01035453">
    <property type="status" value="NOT_ANNOTATED_CDS"/>
    <property type="molecule type" value="Genomic_DNA"/>
</dbReference>
<organism evidence="6 7">
    <name type="scientific">Lepisosteus oculatus</name>
    <name type="common">Spotted gar</name>
    <dbReference type="NCBI Taxonomy" id="7918"/>
    <lineage>
        <taxon>Eukaryota</taxon>
        <taxon>Metazoa</taxon>
        <taxon>Chordata</taxon>
        <taxon>Craniata</taxon>
        <taxon>Vertebrata</taxon>
        <taxon>Euteleostomi</taxon>
        <taxon>Actinopterygii</taxon>
        <taxon>Neopterygii</taxon>
        <taxon>Holostei</taxon>
        <taxon>Semionotiformes</taxon>
        <taxon>Lepisosteidae</taxon>
        <taxon>Lepisosteus</taxon>
    </lineage>
</organism>
<dbReference type="Bgee" id="ENSLOCG00000016802">
    <property type="expression patterns" value="Expressed in intestine and 4 other cell types or tissues"/>
</dbReference>
<keyword evidence="7" id="KW-1185">Reference proteome</keyword>
<dbReference type="Ensembl" id="ENSLOCT00000020804.1">
    <property type="protein sequence ID" value="ENSLOCP00000020768.1"/>
    <property type="gene ID" value="ENSLOCG00000016802.1"/>
</dbReference>
<reference evidence="6" key="2">
    <citation type="submission" date="2025-08" db="UniProtKB">
        <authorList>
            <consortium name="Ensembl"/>
        </authorList>
    </citation>
    <scope>IDENTIFICATION</scope>
</reference>
<dbReference type="Gene3D" id="3.40.50.300">
    <property type="entry name" value="P-loop containing nucleotide triphosphate hydrolases"/>
    <property type="match status" value="1"/>
</dbReference>
<reference evidence="6" key="3">
    <citation type="submission" date="2025-09" db="UniProtKB">
        <authorList>
            <consortium name="Ensembl"/>
        </authorList>
    </citation>
    <scope>IDENTIFICATION</scope>
</reference>
<dbReference type="HOGENOM" id="CLU_010468_2_1_1"/>
<dbReference type="GO" id="GO:0005525">
    <property type="term" value="F:GTP binding"/>
    <property type="evidence" value="ECO:0007669"/>
    <property type="project" value="UniProtKB-KW"/>
</dbReference>
<evidence type="ECO:0000256" key="4">
    <source>
        <dbReference type="SAM" id="MobiDB-lite"/>
    </source>
</evidence>
<dbReference type="InterPro" id="IPR006703">
    <property type="entry name" value="G_AIG1"/>
</dbReference>
<keyword evidence="2" id="KW-0547">Nucleotide-binding</keyword>
<dbReference type="AlphaFoldDB" id="W5NJF9"/>
<dbReference type="InParanoid" id="W5NJF9"/>
<dbReference type="PANTHER" id="PTHR10903:SF107">
    <property type="entry name" value="GTPASE IMAP FAMILY MEMBER 4-LIKE-RELATED"/>
    <property type="match status" value="1"/>
</dbReference>
<feature type="domain" description="AIG1-type G" evidence="5">
    <location>
        <begin position="9"/>
        <end position="205"/>
    </location>
</feature>
<accession>W5NJF9</accession>
<sequence length="236" mass="26477">VLAGTPLHVVQVIEVLLGRVWTGKSSAGNTILGREEFDTRRLTEECEKRQGEVAGRLLTVIDTPGWYSLQDTADWLKKEIVRSVSLCPPGPHSFLLTIPLAPFTEQDRRAVEEHLGLLGDRVWRHTLVLFTWGDGKGGTGLEQAIKRGGEDLQRLVEKCGNRVHVLHNNNTGDRGQVTELLEKIEALVAGSPDAFFLGSDGRITQEEQEKKQRDQCPEAKEEIQWEKGKLQQRQKN</sequence>
<dbReference type="GO" id="GO:0003924">
    <property type="term" value="F:GTPase activity"/>
    <property type="evidence" value="ECO:0000318"/>
    <property type="project" value="GO_Central"/>
</dbReference>
<dbReference type="Pfam" id="PF04548">
    <property type="entry name" value="AIG1"/>
    <property type="match status" value="1"/>
</dbReference>
<evidence type="ECO:0000256" key="2">
    <source>
        <dbReference type="ARBA" id="ARBA00022741"/>
    </source>
</evidence>
<dbReference type="PROSITE" id="PS51720">
    <property type="entry name" value="G_AIG1"/>
    <property type="match status" value="1"/>
</dbReference>
<feature type="compositionally biased region" description="Basic and acidic residues" evidence="4">
    <location>
        <begin position="206"/>
        <end position="229"/>
    </location>
</feature>
<keyword evidence="3" id="KW-0342">GTP-binding</keyword>